<keyword evidence="5 7" id="KW-1133">Transmembrane helix</keyword>
<dbReference type="Pfam" id="PF07681">
    <property type="entry name" value="DoxX"/>
    <property type="match status" value="1"/>
</dbReference>
<dbReference type="PANTHER" id="PTHR33452:SF1">
    <property type="entry name" value="INNER MEMBRANE PROTEIN YPHA-RELATED"/>
    <property type="match status" value="1"/>
</dbReference>
<feature type="transmembrane region" description="Helical" evidence="7">
    <location>
        <begin position="122"/>
        <end position="143"/>
    </location>
</feature>
<evidence type="ECO:0000256" key="4">
    <source>
        <dbReference type="ARBA" id="ARBA00022692"/>
    </source>
</evidence>
<organism evidence="8 9">
    <name type="scientific">Sphingomonas aurea</name>
    <dbReference type="NCBI Taxonomy" id="3063994"/>
    <lineage>
        <taxon>Bacteria</taxon>
        <taxon>Pseudomonadati</taxon>
        <taxon>Pseudomonadota</taxon>
        <taxon>Alphaproteobacteria</taxon>
        <taxon>Sphingomonadales</taxon>
        <taxon>Sphingomonadaceae</taxon>
        <taxon>Sphingomonas</taxon>
    </lineage>
</organism>
<dbReference type="InterPro" id="IPR051907">
    <property type="entry name" value="DoxX-like_oxidoreductase"/>
</dbReference>
<sequence>MIQALALYDRATRAASILLPRSLLVLVARLGIAGIFFLSGRTKVDGVFHITDGAYELFRTEYVLPFIPPDLAAVAATTAEHLFPVLLLAGLLTRISALALLGMTLVIQLFVYPDAWSTHLGWAAILLPLVAHGGGAWSLDAVVRRSLGGRSRVLQDAARAPADETKSFA</sequence>
<gene>
    <name evidence="8" type="ORF">Q5H91_06435</name>
</gene>
<comment type="similarity">
    <text evidence="2">Belongs to the DoxX family.</text>
</comment>
<dbReference type="Proteomes" id="UP001230685">
    <property type="component" value="Unassembled WGS sequence"/>
</dbReference>
<protein>
    <submittedName>
        <fullName evidence="8">DoxX family protein</fullName>
    </submittedName>
</protein>
<comment type="subcellular location">
    <subcellularLocation>
        <location evidence="1">Cell membrane</location>
        <topology evidence="1">Multi-pass membrane protein</topology>
    </subcellularLocation>
</comment>
<name>A0ABT9EJ20_9SPHN</name>
<proteinExistence type="inferred from homology"/>
<dbReference type="RefSeq" id="WP_305172474.1">
    <property type="nucleotide sequence ID" value="NZ_JAUUDS010000002.1"/>
</dbReference>
<keyword evidence="3" id="KW-1003">Cell membrane</keyword>
<feature type="transmembrane region" description="Helical" evidence="7">
    <location>
        <begin position="85"/>
        <end position="110"/>
    </location>
</feature>
<keyword evidence="4 7" id="KW-0812">Transmembrane</keyword>
<keyword evidence="6 7" id="KW-0472">Membrane</keyword>
<dbReference type="PANTHER" id="PTHR33452">
    <property type="entry name" value="OXIDOREDUCTASE CATD-RELATED"/>
    <property type="match status" value="1"/>
</dbReference>
<accession>A0ABT9EJ20</accession>
<feature type="transmembrane region" description="Helical" evidence="7">
    <location>
        <begin position="17"/>
        <end position="38"/>
    </location>
</feature>
<comment type="caution">
    <text evidence="8">The sequence shown here is derived from an EMBL/GenBank/DDBJ whole genome shotgun (WGS) entry which is preliminary data.</text>
</comment>
<dbReference type="EMBL" id="JAUUDS010000002">
    <property type="protein sequence ID" value="MDP1026842.1"/>
    <property type="molecule type" value="Genomic_DNA"/>
</dbReference>
<evidence type="ECO:0000256" key="5">
    <source>
        <dbReference type="ARBA" id="ARBA00022989"/>
    </source>
</evidence>
<dbReference type="InterPro" id="IPR032808">
    <property type="entry name" value="DoxX"/>
</dbReference>
<evidence type="ECO:0000313" key="9">
    <source>
        <dbReference type="Proteomes" id="UP001230685"/>
    </source>
</evidence>
<evidence type="ECO:0000256" key="1">
    <source>
        <dbReference type="ARBA" id="ARBA00004651"/>
    </source>
</evidence>
<evidence type="ECO:0000313" key="8">
    <source>
        <dbReference type="EMBL" id="MDP1026842.1"/>
    </source>
</evidence>
<evidence type="ECO:0000256" key="2">
    <source>
        <dbReference type="ARBA" id="ARBA00006679"/>
    </source>
</evidence>
<keyword evidence="9" id="KW-1185">Reference proteome</keyword>
<evidence type="ECO:0000256" key="3">
    <source>
        <dbReference type="ARBA" id="ARBA00022475"/>
    </source>
</evidence>
<reference evidence="8 9" key="1">
    <citation type="submission" date="2023-07" db="EMBL/GenBank/DDBJ databases">
        <authorList>
            <person name="Kim M.K."/>
        </authorList>
    </citation>
    <scope>NUCLEOTIDE SEQUENCE [LARGE SCALE GENOMIC DNA]</scope>
    <source>
        <strain evidence="8 9">KR1UV-12</strain>
    </source>
</reference>
<evidence type="ECO:0000256" key="7">
    <source>
        <dbReference type="SAM" id="Phobius"/>
    </source>
</evidence>
<evidence type="ECO:0000256" key="6">
    <source>
        <dbReference type="ARBA" id="ARBA00023136"/>
    </source>
</evidence>